<proteinExistence type="inferred from homology"/>
<evidence type="ECO:0000256" key="2">
    <source>
        <dbReference type="ARBA" id="ARBA00022679"/>
    </source>
</evidence>
<keyword evidence="3" id="KW-0949">S-adenosyl-L-methionine</keyword>
<dbReference type="EMBL" id="KN832886">
    <property type="protein sequence ID" value="KIM95668.1"/>
    <property type="molecule type" value="Genomic_DNA"/>
</dbReference>
<name>A0A0C3C9V0_OIDMZ</name>
<protein>
    <submittedName>
        <fullName evidence="7">Uncharacterized protein</fullName>
    </submittedName>
</protein>
<accession>A0A0C3C9V0</accession>
<dbReference type="Gene3D" id="3.40.50.150">
    <property type="entry name" value="Vaccinia Virus protein VP39"/>
    <property type="match status" value="1"/>
</dbReference>
<gene>
    <name evidence="7" type="ORF">OIDMADRAFT_59451</name>
</gene>
<dbReference type="AlphaFoldDB" id="A0A0C3C9V0"/>
<dbReference type="InterPro" id="IPR001077">
    <property type="entry name" value="COMT_C"/>
</dbReference>
<dbReference type="GO" id="GO:0008171">
    <property type="term" value="F:O-methyltransferase activity"/>
    <property type="evidence" value="ECO:0007669"/>
    <property type="project" value="InterPro"/>
</dbReference>
<dbReference type="InterPro" id="IPR016461">
    <property type="entry name" value="COMT-like"/>
</dbReference>
<dbReference type="OrthoDB" id="1606438at2759"/>
<dbReference type="InParanoid" id="A0A0C3C9V0"/>
<dbReference type="GO" id="GO:0032259">
    <property type="term" value="P:methylation"/>
    <property type="evidence" value="ECO:0007669"/>
    <property type="project" value="UniProtKB-KW"/>
</dbReference>
<evidence type="ECO:0000313" key="8">
    <source>
        <dbReference type="Proteomes" id="UP000054321"/>
    </source>
</evidence>
<dbReference type="GO" id="GO:0046983">
    <property type="term" value="F:protein dimerization activity"/>
    <property type="evidence" value="ECO:0007669"/>
    <property type="project" value="InterPro"/>
</dbReference>
<keyword evidence="8" id="KW-1185">Reference proteome</keyword>
<dbReference type="PROSITE" id="PS51683">
    <property type="entry name" value="SAM_OMT_II"/>
    <property type="match status" value="1"/>
</dbReference>
<organism evidence="7 8">
    <name type="scientific">Oidiodendron maius (strain Zn)</name>
    <dbReference type="NCBI Taxonomy" id="913774"/>
    <lineage>
        <taxon>Eukaryota</taxon>
        <taxon>Fungi</taxon>
        <taxon>Dikarya</taxon>
        <taxon>Ascomycota</taxon>
        <taxon>Pezizomycotina</taxon>
        <taxon>Leotiomycetes</taxon>
        <taxon>Leotiomycetes incertae sedis</taxon>
        <taxon>Myxotrichaceae</taxon>
        <taxon>Oidiodendron</taxon>
    </lineage>
</organism>
<keyword evidence="1" id="KW-0489">Methyltransferase</keyword>
<dbReference type="SUPFAM" id="SSF53335">
    <property type="entry name" value="S-adenosyl-L-methionine-dependent methyltransferases"/>
    <property type="match status" value="1"/>
</dbReference>
<dbReference type="PANTHER" id="PTHR34598">
    <property type="entry name" value="BLL6449 PROTEIN"/>
    <property type="match status" value="1"/>
</dbReference>
<dbReference type="HOGENOM" id="CLU_377715_0_0_1"/>
<evidence type="ECO:0000259" key="6">
    <source>
        <dbReference type="Pfam" id="PF08100"/>
    </source>
</evidence>
<feature type="domain" description="O-methyltransferase C-terminal" evidence="5">
    <location>
        <begin position="237"/>
        <end position="391"/>
    </location>
</feature>
<dbReference type="SUPFAM" id="SSF46785">
    <property type="entry name" value="Winged helix' DNA-binding domain"/>
    <property type="match status" value="1"/>
</dbReference>
<sequence>MSRQLANTLETLIQSLETTLGILQGEGSAELHTSLHDHNKLPDKELAAQAGRAVDLLHATEQLLSPGTLILADHFLGYVSSKCLVAAIVLNVPDALRNGSLTVAALAEACEARPDRLRQVLRILHNNGIFKYNESNDSYANNSTSELLLSDHWTQWRNWVDLYGNEFYLMACGIPMACRKDAVRMPAQIYFDTDDDMFTYFAAQGWVPRLHKTLGGGAKAQGPGILEDYPWEDLEGTKFLDVGGGSGGLVAEILRKRKTLRGGVLDKPEIIDLAKTNFHSADGLFADVGELVSESDLFAGDFLINIPSFEVYIMKWCLHDWDDSKALKIMTNIRNAITKGPKSRLIILESLLTDGQSGRLSRYGDIIMWMSANGEERNEKQWRNLAKQTGWKLNKIYPLRNAWPCAIEFVPDWNTTMDESVMEGAKEALNGDAQVSSVTNGFTHAAVPEKSTEQKATQVQSTMRFLEPWESLARGNPFIRSEPAPGYDYMNFTWEDVPVTIWDARPIKEKFNVDEHGFAFFTDAENPQSGLVDILRNNNKAEIEGLYYPCIERLMTELTGAERVIIFDHTLRKRDPGRSKLDNPTGKEQPATMVHCDQSANGALRRLRQNIGPDDIWRPLVDRVVDWPLALMDYHSLSLDDVHSTDLWKGEYELRGQTMSFTHNPNQKWWYLSDHQVNETTVIKIWDSDKKTSAKFCAHAAFEHPDTPLDAPPRESIEVRCIVIHEPTDPAANA</sequence>
<comment type="similarity">
    <text evidence="4">Belongs to the asaB hydroxylase/desaturase family.</text>
</comment>
<dbReference type="Proteomes" id="UP000054321">
    <property type="component" value="Unassembled WGS sequence"/>
</dbReference>
<evidence type="ECO:0000256" key="3">
    <source>
        <dbReference type="ARBA" id="ARBA00022691"/>
    </source>
</evidence>
<dbReference type="InterPro" id="IPR036388">
    <property type="entry name" value="WH-like_DNA-bd_sf"/>
</dbReference>
<keyword evidence="2" id="KW-0808">Transferase</keyword>
<dbReference type="GO" id="GO:0016491">
    <property type="term" value="F:oxidoreductase activity"/>
    <property type="evidence" value="ECO:0007669"/>
    <property type="project" value="InterPro"/>
</dbReference>
<evidence type="ECO:0000259" key="5">
    <source>
        <dbReference type="Pfam" id="PF00891"/>
    </source>
</evidence>
<dbReference type="InterPro" id="IPR044053">
    <property type="entry name" value="AsaB-like"/>
</dbReference>
<evidence type="ECO:0000313" key="7">
    <source>
        <dbReference type="EMBL" id="KIM95668.1"/>
    </source>
</evidence>
<dbReference type="InterPro" id="IPR036390">
    <property type="entry name" value="WH_DNA-bd_sf"/>
</dbReference>
<dbReference type="NCBIfam" id="NF041278">
    <property type="entry name" value="CmcJ_NvfI_EfuI"/>
    <property type="match status" value="1"/>
</dbReference>
<dbReference type="Pfam" id="PF08100">
    <property type="entry name" value="Dimerisation"/>
    <property type="match status" value="1"/>
</dbReference>
<dbReference type="InterPro" id="IPR029063">
    <property type="entry name" value="SAM-dependent_MTases_sf"/>
</dbReference>
<reference evidence="8" key="2">
    <citation type="submission" date="2015-01" db="EMBL/GenBank/DDBJ databases">
        <title>Evolutionary Origins and Diversification of the Mycorrhizal Mutualists.</title>
        <authorList>
            <consortium name="DOE Joint Genome Institute"/>
            <consortium name="Mycorrhizal Genomics Consortium"/>
            <person name="Kohler A."/>
            <person name="Kuo A."/>
            <person name="Nagy L.G."/>
            <person name="Floudas D."/>
            <person name="Copeland A."/>
            <person name="Barry K.W."/>
            <person name="Cichocki N."/>
            <person name="Veneault-Fourrey C."/>
            <person name="LaButti K."/>
            <person name="Lindquist E.A."/>
            <person name="Lipzen A."/>
            <person name="Lundell T."/>
            <person name="Morin E."/>
            <person name="Murat C."/>
            <person name="Riley R."/>
            <person name="Ohm R."/>
            <person name="Sun H."/>
            <person name="Tunlid A."/>
            <person name="Henrissat B."/>
            <person name="Grigoriev I.V."/>
            <person name="Hibbett D.S."/>
            <person name="Martin F."/>
        </authorList>
    </citation>
    <scope>NUCLEOTIDE SEQUENCE [LARGE SCALE GENOMIC DNA]</scope>
    <source>
        <strain evidence="8">Zn</strain>
    </source>
</reference>
<dbReference type="InterPro" id="IPR012967">
    <property type="entry name" value="COMT_dimerisation"/>
</dbReference>
<evidence type="ECO:0000256" key="4">
    <source>
        <dbReference type="ARBA" id="ARBA00023604"/>
    </source>
</evidence>
<dbReference type="Gene3D" id="1.10.10.10">
    <property type="entry name" value="Winged helix-like DNA-binding domain superfamily/Winged helix DNA-binding domain"/>
    <property type="match status" value="1"/>
</dbReference>
<reference evidence="7 8" key="1">
    <citation type="submission" date="2014-04" db="EMBL/GenBank/DDBJ databases">
        <authorList>
            <consortium name="DOE Joint Genome Institute"/>
            <person name="Kuo A."/>
            <person name="Martino E."/>
            <person name="Perotto S."/>
            <person name="Kohler A."/>
            <person name="Nagy L.G."/>
            <person name="Floudas D."/>
            <person name="Copeland A."/>
            <person name="Barry K.W."/>
            <person name="Cichocki N."/>
            <person name="Veneault-Fourrey C."/>
            <person name="LaButti K."/>
            <person name="Lindquist E.A."/>
            <person name="Lipzen A."/>
            <person name="Lundell T."/>
            <person name="Morin E."/>
            <person name="Murat C."/>
            <person name="Sun H."/>
            <person name="Tunlid A."/>
            <person name="Henrissat B."/>
            <person name="Grigoriev I.V."/>
            <person name="Hibbett D.S."/>
            <person name="Martin F."/>
            <person name="Nordberg H.P."/>
            <person name="Cantor M.N."/>
            <person name="Hua S.X."/>
        </authorList>
    </citation>
    <scope>NUCLEOTIDE SEQUENCE [LARGE SCALE GENOMIC DNA]</scope>
    <source>
        <strain evidence="7 8">Zn</strain>
    </source>
</reference>
<dbReference type="Pfam" id="PF00891">
    <property type="entry name" value="Methyltransf_2"/>
    <property type="match status" value="1"/>
</dbReference>
<dbReference type="PANTHER" id="PTHR34598:SF3">
    <property type="entry name" value="OXIDOREDUCTASE AN1597"/>
    <property type="match status" value="1"/>
</dbReference>
<feature type="domain" description="O-methyltransferase dimerisation" evidence="6">
    <location>
        <begin position="73"/>
        <end position="150"/>
    </location>
</feature>
<evidence type="ECO:0000256" key="1">
    <source>
        <dbReference type="ARBA" id="ARBA00022603"/>
    </source>
</evidence>